<dbReference type="Proteomes" id="UP000324517">
    <property type="component" value="Unassembled WGS sequence"/>
</dbReference>
<accession>A0A5D4T9P1</accession>
<protein>
    <submittedName>
        <fullName evidence="2">GNAT family N-acetyltransferase</fullName>
    </submittedName>
</protein>
<dbReference type="AlphaFoldDB" id="A0A5D4T9P1"/>
<organism evidence="2 3">
    <name type="scientific">Sutcliffiella horikoshii</name>
    <dbReference type="NCBI Taxonomy" id="79883"/>
    <lineage>
        <taxon>Bacteria</taxon>
        <taxon>Bacillati</taxon>
        <taxon>Bacillota</taxon>
        <taxon>Bacilli</taxon>
        <taxon>Bacillales</taxon>
        <taxon>Bacillaceae</taxon>
        <taxon>Sutcliffiella</taxon>
    </lineage>
</organism>
<dbReference type="SUPFAM" id="SSF55729">
    <property type="entry name" value="Acyl-CoA N-acyltransferases (Nat)"/>
    <property type="match status" value="1"/>
</dbReference>
<dbReference type="Pfam" id="PF00583">
    <property type="entry name" value="Acetyltransf_1"/>
    <property type="match status" value="1"/>
</dbReference>
<keyword evidence="2" id="KW-0808">Transferase</keyword>
<evidence type="ECO:0000313" key="3">
    <source>
        <dbReference type="Proteomes" id="UP000324517"/>
    </source>
</evidence>
<proteinExistence type="predicted"/>
<dbReference type="RefSeq" id="WP_148979546.1">
    <property type="nucleotide sequence ID" value="NZ_JBNILM010000007.1"/>
</dbReference>
<evidence type="ECO:0000259" key="1">
    <source>
        <dbReference type="PROSITE" id="PS51186"/>
    </source>
</evidence>
<dbReference type="InterPro" id="IPR001646">
    <property type="entry name" value="5peptide_repeat"/>
</dbReference>
<comment type="caution">
    <text evidence="2">The sequence shown here is derived from an EMBL/GenBank/DDBJ whole genome shotgun (WGS) entry which is preliminary data.</text>
</comment>
<dbReference type="PANTHER" id="PTHR14136:SF17">
    <property type="entry name" value="BTB_POZ DOMAIN-CONTAINING PROTEIN KCTD9"/>
    <property type="match status" value="1"/>
</dbReference>
<dbReference type="InterPro" id="IPR016181">
    <property type="entry name" value="Acyl_CoA_acyltransferase"/>
</dbReference>
<sequence>MAQITFLPARLEDADQLTAMMKRTFDEEALHWLGSLDSHIVDYNIQPPGYDSVQTTRYMIEELTYYKVLVGEQLIGGIILTLTGSRYGRIDRIFIDPAHQGKGFGSEVIRLVEKAHPSVTTWDLETSPRQKGNLHFYEKMGFERTFETEDEVCYIKRIKTYTTAVENEFESCNLEGATFYQANLANSAFNNSTLAGAHFNNINLSRSKFQNINFQDTLIADLNLSGSRVKHVEMSGMAFSDTSVEGAPVSFERCELMGTRFKNCKMDDVEINECDISGMKIDGVSVEELLEVYRMVKK</sequence>
<gene>
    <name evidence="2" type="ORF">FZC75_12290</name>
</gene>
<dbReference type="GO" id="GO:0016747">
    <property type="term" value="F:acyltransferase activity, transferring groups other than amino-acyl groups"/>
    <property type="evidence" value="ECO:0007669"/>
    <property type="project" value="InterPro"/>
</dbReference>
<dbReference type="OrthoDB" id="9786032at2"/>
<dbReference type="SUPFAM" id="SSF141571">
    <property type="entry name" value="Pentapeptide repeat-like"/>
    <property type="match status" value="1"/>
</dbReference>
<dbReference type="InterPro" id="IPR051082">
    <property type="entry name" value="Pentapeptide-BTB/POZ_domain"/>
</dbReference>
<dbReference type="InterPro" id="IPR000182">
    <property type="entry name" value="GNAT_dom"/>
</dbReference>
<name>A0A5D4T9P1_9BACI</name>
<dbReference type="Gene3D" id="2.160.20.80">
    <property type="entry name" value="E3 ubiquitin-protein ligase SopA"/>
    <property type="match status" value="1"/>
</dbReference>
<reference evidence="2 3" key="1">
    <citation type="submission" date="2019-08" db="EMBL/GenBank/DDBJ databases">
        <title>Bacillus genomes from the desert of Cuatro Cienegas, Coahuila.</title>
        <authorList>
            <person name="Olmedo-Alvarez G."/>
        </authorList>
    </citation>
    <scope>NUCLEOTIDE SEQUENCE [LARGE SCALE GENOMIC DNA]</scope>
    <source>
        <strain evidence="2 3">CH98b_3T</strain>
    </source>
</reference>
<dbReference type="Gene3D" id="3.40.630.30">
    <property type="match status" value="1"/>
</dbReference>
<dbReference type="PROSITE" id="PS51186">
    <property type="entry name" value="GNAT"/>
    <property type="match status" value="1"/>
</dbReference>
<evidence type="ECO:0000313" key="2">
    <source>
        <dbReference type="EMBL" id="TYS71925.1"/>
    </source>
</evidence>
<dbReference type="Pfam" id="PF13599">
    <property type="entry name" value="Pentapeptide_4"/>
    <property type="match status" value="1"/>
</dbReference>
<dbReference type="PANTHER" id="PTHR14136">
    <property type="entry name" value="BTB_POZ DOMAIN-CONTAINING PROTEIN KCTD9"/>
    <property type="match status" value="1"/>
</dbReference>
<dbReference type="CDD" id="cd04301">
    <property type="entry name" value="NAT_SF"/>
    <property type="match status" value="1"/>
</dbReference>
<dbReference type="EMBL" id="VTET01000005">
    <property type="protein sequence ID" value="TYS71925.1"/>
    <property type="molecule type" value="Genomic_DNA"/>
</dbReference>
<feature type="domain" description="N-acetyltransferase" evidence="1">
    <location>
        <begin position="4"/>
        <end position="159"/>
    </location>
</feature>